<evidence type="ECO:0000313" key="8">
    <source>
        <dbReference type="Proteomes" id="UP001287356"/>
    </source>
</evidence>
<evidence type="ECO:0000256" key="4">
    <source>
        <dbReference type="ARBA" id="ARBA00023136"/>
    </source>
</evidence>
<keyword evidence="3 6" id="KW-1133">Transmembrane helix</keyword>
<feature type="compositionally biased region" description="Polar residues" evidence="5">
    <location>
        <begin position="287"/>
        <end position="297"/>
    </location>
</feature>
<keyword evidence="2 6" id="KW-0812">Transmembrane</keyword>
<evidence type="ECO:0000313" key="7">
    <source>
        <dbReference type="EMBL" id="KAK3384215.1"/>
    </source>
</evidence>
<evidence type="ECO:0000256" key="5">
    <source>
        <dbReference type="SAM" id="MobiDB-lite"/>
    </source>
</evidence>
<feature type="transmembrane region" description="Helical" evidence="6">
    <location>
        <begin position="124"/>
        <end position="149"/>
    </location>
</feature>
<accession>A0AAE0NMK3</accession>
<organism evidence="7 8">
    <name type="scientific">Lasiosphaeria ovina</name>
    <dbReference type="NCBI Taxonomy" id="92902"/>
    <lineage>
        <taxon>Eukaryota</taxon>
        <taxon>Fungi</taxon>
        <taxon>Dikarya</taxon>
        <taxon>Ascomycota</taxon>
        <taxon>Pezizomycotina</taxon>
        <taxon>Sordariomycetes</taxon>
        <taxon>Sordariomycetidae</taxon>
        <taxon>Sordariales</taxon>
        <taxon>Lasiosphaeriaceae</taxon>
        <taxon>Lasiosphaeria</taxon>
    </lineage>
</organism>
<evidence type="ECO:0000256" key="2">
    <source>
        <dbReference type="ARBA" id="ARBA00022692"/>
    </source>
</evidence>
<dbReference type="Proteomes" id="UP001287356">
    <property type="component" value="Unassembled WGS sequence"/>
</dbReference>
<feature type="transmembrane region" description="Helical" evidence="6">
    <location>
        <begin position="241"/>
        <end position="261"/>
    </location>
</feature>
<dbReference type="GO" id="GO:0016020">
    <property type="term" value="C:membrane"/>
    <property type="evidence" value="ECO:0007669"/>
    <property type="project" value="UniProtKB-SubCell"/>
</dbReference>
<protein>
    <submittedName>
        <fullName evidence="7">RTA1 domain protein</fullName>
    </submittedName>
</protein>
<feature type="region of interest" description="Disordered" evidence="5">
    <location>
        <begin position="275"/>
        <end position="297"/>
    </location>
</feature>
<name>A0AAE0NMK3_9PEZI</name>
<dbReference type="EMBL" id="JAULSN010000001">
    <property type="protein sequence ID" value="KAK3384215.1"/>
    <property type="molecule type" value="Genomic_DNA"/>
</dbReference>
<feature type="transmembrane region" description="Helical" evidence="6">
    <location>
        <begin position="204"/>
        <end position="221"/>
    </location>
</feature>
<dbReference type="PANTHER" id="PTHR31465">
    <property type="entry name" value="PROTEIN RTA1-RELATED"/>
    <property type="match status" value="1"/>
</dbReference>
<gene>
    <name evidence="7" type="ORF">B0T24DRAFT_588802</name>
</gene>
<comment type="caution">
    <text evidence="7">The sequence shown here is derived from an EMBL/GenBank/DDBJ whole genome shotgun (WGS) entry which is preliminary data.</text>
</comment>
<feature type="transmembrane region" description="Helical" evidence="6">
    <location>
        <begin position="78"/>
        <end position="103"/>
    </location>
</feature>
<feature type="transmembrane region" description="Helical" evidence="6">
    <location>
        <begin position="161"/>
        <end position="183"/>
    </location>
</feature>
<feature type="transmembrane region" description="Helical" evidence="6">
    <location>
        <begin position="20"/>
        <end position="40"/>
    </location>
</feature>
<reference evidence="7" key="1">
    <citation type="journal article" date="2023" name="Mol. Phylogenet. Evol.">
        <title>Genome-scale phylogeny and comparative genomics of the fungal order Sordariales.</title>
        <authorList>
            <person name="Hensen N."/>
            <person name="Bonometti L."/>
            <person name="Westerberg I."/>
            <person name="Brannstrom I.O."/>
            <person name="Guillou S."/>
            <person name="Cros-Aarteil S."/>
            <person name="Calhoun S."/>
            <person name="Haridas S."/>
            <person name="Kuo A."/>
            <person name="Mondo S."/>
            <person name="Pangilinan J."/>
            <person name="Riley R."/>
            <person name="LaButti K."/>
            <person name="Andreopoulos B."/>
            <person name="Lipzen A."/>
            <person name="Chen C."/>
            <person name="Yan M."/>
            <person name="Daum C."/>
            <person name="Ng V."/>
            <person name="Clum A."/>
            <person name="Steindorff A."/>
            <person name="Ohm R.A."/>
            <person name="Martin F."/>
            <person name="Silar P."/>
            <person name="Natvig D.O."/>
            <person name="Lalanne C."/>
            <person name="Gautier V."/>
            <person name="Ament-Velasquez S.L."/>
            <person name="Kruys A."/>
            <person name="Hutchinson M.I."/>
            <person name="Powell A.J."/>
            <person name="Barry K."/>
            <person name="Miller A.N."/>
            <person name="Grigoriev I.V."/>
            <person name="Debuchy R."/>
            <person name="Gladieux P."/>
            <person name="Hiltunen Thoren M."/>
            <person name="Johannesson H."/>
        </authorList>
    </citation>
    <scope>NUCLEOTIDE SEQUENCE</scope>
    <source>
        <strain evidence="7">CBS 958.72</strain>
    </source>
</reference>
<keyword evidence="4 6" id="KW-0472">Membrane</keyword>
<dbReference type="PANTHER" id="PTHR31465:SF32">
    <property type="entry name" value="DOMAIN PROTEIN, PUTATIVE-RELATED"/>
    <property type="match status" value="1"/>
</dbReference>
<dbReference type="InterPro" id="IPR007568">
    <property type="entry name" value="RTA1"/>
</dbReference>
<proteinExistence type="predicted"/>
<evidence type="ECO:0000256" key="6">
    <source>
        <dbReference type="SAM" id="Phobius"/>
    </source>
</evidence>
<evidence type="ECO:0000256" key="3">
    <source>
        <dbReference type="ARBA" id="ARBA00022989"/>
    </source>
</evidence>
<keyword evidence="8" id="KW-1185">Reference proteome</keyword>
<reference evidence="7" key="2">
    <citation type="submission" date="2023-06" db="EMBL/GenBank/DDBJ databases">
        <authorList>
            <consortium name="Lawrence Berkeley National Laboratory"/>
            <person name="Haridas S."/>
            <person name="Hensen N."/>
            <person name="Bonometti L."/>
            <person name="Westerberg I."/>
            <person name="Brannstrom I.O."/>
            <person name="Guillou S."/>
            <person name="Cros-Aarteil S."/>
            <person name="Calhoun S."/>
            <person name="Kuo A."/>
            <person name="Mondo S."/>
            <person name="Pangilinan J."/>
            <person name="Riley R."/>
            <person name="Labutti K."/>
            <person name="Andreopoulos B."/>
            <person name="Lipzen A."/>
            <person name="Chen C."/>
            <person name="Yanf M."/>
            <person name="Daum C."/>
            <person name="Ng V."/>
            <person name="Clum A."/>
            <person name="Steindorff A."/>
            <person name="Ohm R."/>
            <person name="Martin F."/>
            <person name="Silar P."/>
            <person name="Natvig D."/>
            <person name="Lalanne C."/>
            <person name="Gautier V."/>
            <person name="Ament-Velasquez S.L."/>
            <person name="Kruys A."/>
            <person name="Hutchinson M.I."/>
            <person name="Powell A.J."/>
            <person name="Barry K."/>
            <person name="Miller A.N."/>
            <person name="Grigoriev I.V."/>
            <person name="Debuchy R."/>
            <person name="Gladieux P."/>
            <person name="Thoren M.H."/>
            <person name="Johannesson H."/>
        </authorList>
    </citation>
    <scope>NUCLEOTIDE SEQUENCE</scope>
    <source>
        <strain evidence="7">CBS 958.72</strain>
    </source>
</reference>
<sequence length="297" mass="33117">MSQPANIDAPRMVWMYEPNLPLAIIASIIYGVSFIYIFYLTMIRYRAWYFSCVVAGSWLEVLGYVTRCISIKQPTQTVLFAVTLSFVVLAPIFVAAGNYLLIGRLVQRVLPARHQRVFGVHGRLITRVFVGLDIISFFVQSSGSIVAIVVNWQGPRAQTGLNVLVAGLALQVAGFCFFLAVFARFHWLATSHAAPHAPAGWKQVVAAVYISSFLILIRSIYRVAEFAEGVMGYSFNHEWLFWVFDAVPMVVAISVFCVYHPSTCLGSDGRMERVEEDGDQKELGSFGTRSTVAPEQR</sequence>
<dbReference type="Pfam" id="PF04479">
    <property type="entry name" value="RTA1"/>
    <property type="match status" value="1"/>
</dbReference>
<dbReference type="AlphaFoldDB" id="A0AAE0NMK3"/>
<evidence type="ECO:0000256" key="1">
    <source>
        <dbReference type="ARBA" id="ARBA00004141"/>
    </source>
</evidence>
<feature type="transmembrane region" description="Helical" evidence="6">
    <location>
        <begin position="47"/>
        <end position="66"/>
    </location>
</feature>
<comment type="subcellular location">
    <subcellularLocation>
        <location evidence="1">Membrane</location>
        <topology evidence="1">Multi-pass membrane protein</topology>
    </subcellularLocation>
</comment>